<proteinExistence type="predicted"/>
<dbReference type="Pfam" id="PF04149">
    <property type="entry name" value="DUF397"/>
    <property type="match status" value="1"/>
</dbReference>
<dbReference type="InterPro" id="IPR007278">
    <property type="entry name" value="DUF397"/>
</dbReference>
<gene>
    <name evidence="3" type="ORF">FF041_15665</name>
</gene>
<dbReference type="RefSeq" id="WP_323391900.1">
    <property type="nucleotide sequence ID" value="NZ_JBEPDZ010000045.1"/>
</dbReference>
<name>A0A646KH39_STRJU</name>
<dbReference type="EMBL" id="VCLA01000130">
    <property type="protein sequence ID" value="MQT01592.1"/>
    <property type="molecule type" value="Genomic_DNA"/>
</dbReference>
<dbReference type="Proteomes" id="UP000419138">
    <property type="component" value="Unassembled WGS sequence"/>
</dbReference>
<reference evidence="3 4" key="1">
    <citation type="submission" date="2019-05" db="EMBL/GenBank/DDBJ databases">
        <title>Comparative genomics and metabolomics analyses of clavulanic acid producing Streptomyces species provides insight into specialized metabolism and evolution of beta-lactam biosynthetic gene clusters.</title>
        <authorList>
            <person name="Moore M.A."/>
            <person name="Cruz-Morales P."/>
            <person name="Barona Gomez F."/>
            <person name="Kapil T."/>
        </authorList>
    </citation>
    <scope>NUCLEOTIDE SEQUENCE [LARGE SCALE GENOMIC DNA]</scope>
    <source>
        <strain evidence="3 4">NRRL 5741</strain>
    </source>
</reference>
<dbReference type="PROSITE" id="PS51257">
    <property type="entry name" value="PROKAR_LIPOPROTEIN"/>
    <property type="match status" value="1"/>
</dbReference>
<sequence>MISKRDLHDAQWRKSSHSGASGGSCVEVSDDFPGVVPVRDSKVADGPVVSVEGTAWSSFVGAVKGGEFPGR</sequence>
<protein>
    <submittedName>
        <fullName evidence="3">DUF397 domain-containing protein</fullName>
    </submittedName>
</protein>
<dbReference type="AlphaFoldDB" id="A0A646KH39"/>
<accession>A0A646KH39</accession>
<feature type="domain" description="DUF397" evidence="2">
    <location>
        <begin position="10"/>
        <end position="64"/>
    </location>
</feature>
<keyword evidence="4" id="KW-1185">Reference proteome</keyword>
<evidence type="ECO:0000313" key="3">
    <source>
        <dbReference type="EMBL" id="MQT01592.1"/>
    </source>
</evidence>
<organism evidence="3 4">
    <name type="scientific">Streptomyces jumonjinensis</name>
    <dbReference type="NCBI Taxonomy" id="1945"/>
    <lineage>
        <taxon>Bacteria</taxon>
        <taxon>Bacillati</taxon>
        <taxon>Actinomycetota</taxon>
        <taxon>Actinomycetes</taxon>
        <taxon>Kitasatosporales</taxon>
        <taxon>Streptomycetaceae</taxon>
        <taxon>Streptomyces</taxon>
    </lineage>
</organism>
<evidence type="ECO:0000256" key="1">
    <source>
        <dbReference type="SAM" id="MobiDB-lite"/>
    </source>
</evidence>
<evidence type="ECO:0000313" key="4">
    <source>
        <dbReference type="Proteomes" id="UP000419138"/>
    </source>
</evidence>
<feature type="region of interest" description="Disordered" evidence="1">
    <location>
        <begin position="1"/>
        <end position="26"/>
    </location>
</feature>
<evidence type="ECO:0000259" key="2">
    <source>
        <dbReference type="Pfam" id="PF04149"/>
    </source>
</evidence>
<feature type="compositionally biased region" description="Basic and acidic residues" evidence="1">
    <location>
        <begin position="1"/>
        <end position="12"/>
    </location>
</feature>
<comment type="caution">
    <text evidence="3">The sequence shown here is derived from an EMBL/GenBank/DDBJ whole genome shotgun (WGS) entry which is preliminary data.</text>
</comment>